<protein>
    <submittedName>
        <fullName evidence="2">Uncharacterized protein</fullName>
    </submittedName>
</protein>
<reference evidence="2 3" key="1">
    <citation type="journal article" date="2013" name="PLoS ONE">
        <title>Sequence Divergence and Conservation in Genomes ofHelicobacter cetorum Strains from a Dolphin and a Whale.</title>
        <authorList>
            <person name="Kersulyte D."/>
            <person name="Rossi M."/>
            <person name="Berg D.E."/>
        </authorList>
    </citation>
    <scope>NUCLEOTIDE SEQUENCE [LARGE SCALE GENOMIC DNA]</scope>
    <source>
        <strain evidence="2 3">MIT 99-5656</strain>
    </source>
</reference>
<keyword evidence="1" id="KW-1133">Transmembrane helix</keyword>
<dbReference type="STRING" id="1163745.HCD_05795"/>
<organism evidence="2 3">
    <name type="scientific">Helicobacter cetorum (strain ATCC BAA-540 / CCUG 52418 / MIT 99-5656)</name>
    <dbReference type="NCBI Taxonomy" id="1163745"/>
    <lineage>
        <taxon>Bacteria</taxon>
        <taxon>Pseudomonadati</taxon>
        <taxon>Campylobacterota</taxon>
        <taxon>Epsilonproteobacteria</taxon>
        <taxon>Campylobacterales</taxon>
        <taxon>Helicobacteraceae</taxon>
        <taxon>Helicobacter</taxon>
    </lineage>
</organism>
<dbReference type="Proteomes" id="UP000005013">
    <property type="component" value="Chromosome"/>
</dbReference>
<dbReference type="KEGG" id="hcm:HCD_05795"/>
<evidence type="ECO:0000313" key="3">
    <source>
        <dbReference type="Proteomes" id="UP000005013"/>
    </source>
</evidence>
<proteinExistence type="predicted"/>
<sequence>MGLRLFDYNKTESENKEMEALKDRPELARELMQNRRDINRDKWNRIMIGFIVAVVGAVAVAYAYILTH</sequence>
<keyword evidence="1" id="KW-0812">Transmembrane</keyword>
<evidence type="ECO:0000256" key="1">
    <source>
        <dbReference type="SAM" id="Phobius"/>
    </source>
</evidence>
<keyword evidence="3" id="KW-1185">Reference proteome</keyword>
<dbReference type="AlphaFoldDB" id="I0ET92"/>
<keyword evidence="1" id="KW-0472">Membrane</keyword>
<evidence type="ECO:0000313" key="2">
    <source>
        <dbReference type="EMBL" id="AFI06161.1"/>
    </source>
</evidence>
<dbReference type="PATRIC" id="fig|1163745.3.peg.1228"/>
<accession>I0ET92</accession>
<gene>
    <name evidence="2" type="ordered locus">HCD_05795</name>
</gene>
<dbReference type="HOGENOM" id="CLU_2788151_0_0_7"/>
<dbReference type="RefSeq" id="WP_014659649.1">
    <property type="nucleotide sequence ID" value="NC_017735.1"/>
</dbReference>
<dbReference type="EMBL" id="CP003481">
    <property type="protein sequence ID" value="AFI06161.1"/>
    <property type="molecule type" value="Genomic_DNA"/>
</dbReference>
<feature type="transmembrane region" description="Helical" evidence="1">
    <location>
        <begin position="46"/>
        <end position="65"/>
    </location>
</feature>
<name>I0ET92_HELCM</name>